<organism evidence="7 9">
    <name type="scientific">Mumia zhuanghuii</name>
    <dbReference type="NCBI Taxonomy" id="2585211"/>
    <lineage>
        <taxon>Bacteria</taxon>
        <taxon>Bacillati</taxon>
        <taxon>Actinomycetota</taxon>
        <taxon>Actinomycetes</taxon>
        <taxon>Propionibacteriales</taxon>
        <taxon>Nocardioidaceae</taxon>
        <taxon>Mumia</taxon>
    </lineage>
</organism>
<evidence type="ECO:0000313" key="9">
    <source>
        <dbReference type="Proteomes" id="UP000306740"/>
    </source>
</evidence>
<name>A0A5C4MH83_9ACTN</name>
<dbReference type="InterPro" id="IPR018114">
    <property type="entry name" value="TRYPSIN_HIS"/>
</dbReference>
<dbReference type="InterPro" id="IPR009003">
    <property type="entry name" value="Peptidase_S1_PA"/>
</dbReference>
<dbReference type="AlphaFoldDB" id="A0A5C4MH83"/>
<protein>
    <recommendedName>
        <fullName evidence="10">Streptogrisin C</fullName>
    </recommendedName>
</protein>
<sequence>MPTPRLLITVPVLATLLSAGLLASAGGPAAGETSSTSAEAAVVTTVQRQVAQRLTALLTPRGAKPADGVPVGLDAGIIGVTGSAADGYEVVVTRETDPKALVARLTAGLPTAARSTLTVRSSVRTADELRTAWRQVSAQAWAGDAAQRSSYSMDLDPELEAVVVDVEGAAPAAGRLDLQRAPVEDVQPGAVVVRYTGDSARASRSADTAPHWGGARITAGGTSCTSGFTVKSKTASTRYSVTAGHCGPNGTSWSSGSYYFGQTAGRTGYPEYDQARLAGSTYTNSIYTDGLDNFSTRLVTGANDGDVGDSVCVSGAVTKSVCGIEIKSLSATYCDDPARPATCSTYLMRGRRDDDRVIVRKGDSGGPVYQRNTSLPRASIRGMVIAYDMSGVRLYAERYNSISNHLGVVAIAS</sequence>
<keyword evidence="5" id="KW-1015">Disulfide bond</keyword>
<evidence type="ECO:0000256" key="2">
    <source>
        <dbReference type="ARBA" id="ARBA00022670"/>
    </source>
</evidence>
<evidence type="ECO:0000256" key="6">
    <source>
        <dbReference type="SAM" id="SignalP"/>
    </source>
</evidence>
<dbReference type="GO" id="GO:0004252">
    <property type="term" value="F:serine-type endopeptidase activity"/>
    <property type="evidence" value="ECO:0007669"/>
    <property type="project" value="InterPro"/>
</dbReference>
<dbReference type="RefSeq" id="WP_139084873.1">
    <property type="nucleotide sequence ID" value="NZ_VDFR01000037.1"/>
</dbReference>
<dbReference type="EMBL" id="VDFR01000037">
    <property type="protein sequence ID" value="TNC48277.1"/>
    <property type="molecule type" value="Genomic_DNA"/>
</dbReference>
<evidence type="ECO:0000313" key="7">
    <source>
        <dbReference type="EMBL" id="TNC38351.1"/>
    </source>
</evidence>
<keyword evidence="3" id="KW-0378">Hydrolase</keyword>
<dbReference type="InterPro" id="IPR001316">
    <property type="entry name" value="Pept_S1A_streptogrisin"/>
</dbReference>
<reference evidence="7 9" key="1">
    <citation type="submission" date="2019-05" db="EMBL/GenBank/DDBJ databases">
        <title>Mumia sp. nov., isolated from the intestinal contents of plateau pika (Ochotona curzoniae) in the Qinghai-Tibet plateau of China.</title>
        <authorList>
            <person name="Tian Z."/>
        </authorList>
    </citation>
    <scope>NUCLEOTIDE SEQUENCE [LARGE SCALE GENOMIC DNA]</scope>
    <source>
        <strain evidence="9">527</strain>
        <strain evidence="7">Z527</strain>
    </source>
</reference>
<dbReference type="EMBL" id="VDFR01000120">
    <property type="protein sequence ID" value="TNC38351.1"/>
    <property type="molecule type" value="Genomic_DNA"/>
</dbReference>
<dbReference type="PROSITE" id="PS00134">
    <property type="entry name" value="TRYPSIN_HIS"/>
    <property type="match status" value="1"/>
</dbReference>
<evidence type="ECO:0000256" key="5">
    <source>
        <dbReference type="ARBA" id="ARBA00023157"/>
    </source>
</evidence>
<dbReference type="Gene3D" id="2.40.10.10">
    <property type="entry name" value="Trypsin-like serine proteases"/>
    <property type="match status" value="2"/>
</dbReference>
<dbReference type="InterPro" id="IPR043504">
    <property type="entry name" value="Peptidase_S1_PA_chymotrypsin"/>
</dbReference>
<proteinExistence type="inferred from homology"/>
<evidence type="ECO:0008006" key="10">
    <source>
        <dbReference type="Google" id="ProtNLM"/>
    </source>
</evidence>
<dbReference type="PRINTS" id="PR00861">
    <property type="entry name" value="ALYTICPTASE"/>
</dbReference>
<feature type="chain" id="PRO_5038307857" description="Streptogrisin C" evidence="6">
    <location>
        <begin position="26"/>
        <end position="413"/>
    </location>
</feature>
<evidence type="ECO:0000256" key="3">
    <source>
        <dbReference type="ARBA" id="ARBA00022801"/>
    </source>
</evidence>
<dbReference type="SUPFAM" id="SSF50494">
    <property type="entry name" value="Trypsin-like serine proteases"/>
    <property type="match status" value="1"/>
</dbReference>
<comment type="caution">
    <text evidence="7">The sequence shown here is derived from an EMBL/GenBank/DDBJ whole genome shotgun (WGS) entry which is preliminary data.</text>
</comment>
<gene>
    <name evidence="8" type="ORF">FHE65_07565</name>
    <name evidence="7" type="ORF">FHE65_24340</name>
</gene>
<dbReference type="GO" id="GO:0006508">
    <property type="term" value="P:proteolysis"/>
    <property type="evidence" value="ECO:0007669"/>
    <property type="project" value="UniProtKB-KW"/>
</dbReference>
<evidence type="ECO:0000256" key="4">
    <source>
        <dbReference type="ARBA" id="ARBA00022825"/>
    </source>
</evidence>
<dbReference type="Proteomes" id="UP000306740">
    <property type="component" value="Unassembled WGS sequence"/>
</dbReference>
<keyword evidence="6" id="KW-0732">Signal</keyword>
<accession>A0A5C4MH83</accession>
<comment type="similarity">
    <text evidence="1">Belongs to the peptidase S1 family.</text>
</comment>
<feature type="signal peptide" evidence="6">
    <location>
        <begin position="1"/>
        <end position="25"/>
    </location>
</feature>
<dbReference type="OrthoDB" id="3371256at2"/>
<evidence type="ECO:0000256" key="1">
    <source>
        <dbReference type="ARBA" id="ARBA00007664"/>
    </source>
</evidence>
<keyword evidence="2" id="KW-0645">Protease</keyword>
<evidence type="ECO:0000313" key="8">
    <source>
        <dbReference type="EMBL" id="TNC48277.1"/>
    </source>
</evidence>
<keyword evidence="4" id="KW-0720">Serine protease</keyword>